<dbReference type="AlphaFoldDB" id="A0A1I7FD36"/>
<feature type="transmembrane region" description="Helical" evidence="1">
    <location>
        <begin position="166"/>
        <end position="186"/>
    </location>
</feature>
<name>A0A1I7FD36_9PROT</name>
<dbReference type="OrthoDB" id="9182775at2"/>
<evidence type="ECO:0000313" key="2">
    <source>
        <dbReference type="EMBL" id="SFU34120.1"/>
    </source>
</evidence>
<protein>
    <submittedName>
        <fullName evidence="2">Uncharacterized protein</fullName>
    </submittedName>
</protein>
<evidence type="ECO:0000313" key="3">
    <source>
        <dbReference type="Proteomes" id="UP000183926"/>
    </source>
</evidence>
<keyword evidence="1" id="KW-0812">Transmembrane</keyword>
<gene>
    <name evidence="2" type="ORF">SAMN05216339_101425</name>
</gene>
<dbReference type="RefSeq" id="WP_074926605.1">
    <property type="nucleotide sequence ID" value="NZ_FPBL01000001.1"/>
</dbReference>
<proteinExistence type="predicted"/>
<organism evidence="2 3">
    <name type="scientific">Nitrosomonas eutropha</name>
    <dbReference type="NCBI Taxonomy" id="916"/>
    <lineage>
        <taxon>Bacteria</taxon>
        <taxon>Pseudomonadati</taxon>
        <taxon>Pseudomonadota</taxon>
        <taxon>Betaproteobacteria</taxon>
        <taxon>Nitrosomonadales</taxon>
        <taxon>Nitrosomonadaceae</taxon>
        <taxon>Nitrosomonas</taxon>
    </lineage>
</organism>
<evidence type="ECO:0000256" key="1">
    <source>
        <dbReference type="SAM" id="Phobius"/>
    </source>
</evidence>
<keyword evidence="1" id="KW-1133">Transmembrane helix</keyword>
<sequence length="234" mass="26667">MNNRLKRWSLSAMIAVPFSLILVLSLDIYNDWPDLLYVVVMAMAGNFFFNFLADRHDKRLIARIKADQPIMWNVSMNSVEIGKVSDSQYAAMQRMASRDGRIALAQFFNLGRMALVVVEKLLFAIPFLVFWMVVALAIISPESYTDLVREFQKADPAEITSAMRSFLQTAMTMMFVVFGVMIVMGYRFGFRNHYSEAVNRMLQQHCNTPAKGDVQLRQMAIDPISNQKVASSPD</sequence>
<feature type="transmembrane region" description="Helical" evidence="1">
    <location>
        <begin position="121"/>
        <end position="139"/>
    </location>
</feature>
<feature type="transmembrane region" description="Helical" evidence="1">
    <location>
        <begin position="35"/>
        <end position="53"/>
    </location>
</feature>
<accession>A0A1I7FD36</accession>
<dbReference type="Proteomes" id="UP000183926">
    <property type="component" value="Unassembled WGS sequence"/>
</dbReference>
<keyword evidence="1" id="KW-0472">Membrane</keyword>
<dbReference type="EMBL" id="FPBL01000001">
    <property type="protein sequence ID" value="SFU34120.1"/>
    <property type="molecule type" value="Genomic_DNA"/>
</dbReference>
<reference evidence="2 3" key="1">
    <citation type="submission" date="2016-10" db="EMBL/GenBank/DDBJ databases">
        <authorList>
            <person name="de Groot N.N."/>
        </authorList>
    </citation>
    <scope>NUCLEOTIDE SEQUENCE [LARGE SCALE GENOMIC DNA]</scope>
    <source>
        <strain evidence="2 3">Nm24</strain>
    </source>
</reference>